<accession>A0A553NNQ4</accession>
<dbReference type="GO" id="GO:1905515">
    <property type="term" value="P:non-motile cilium assembly"/>
    <property type="evidence" value="ECO:0007669"/>
    <property type="project" value="InterPro"/>
</dbReference>
<dbReference type="InterPro" id="IPR032728">
    <property type="entry name" value="BBS1_N"/>
</dbReference>
<sequence length="554" mass="60773">MSTSQALANMAATANADRWLSALEDPLASIYSFSSCITLSDLTGDGDFKLVVADLGSGSYNMKLRVYKGTQLISENTIIDLPTGVVAFHMDQNEPKIPAVAVASGSHIYIYKNMRPYFKFTLPTLEIHHGEKDLWTRAGDMELGVLCDGLQNLRRDIGDARLTPRTQKLLMLNDRQEAQAFVDLHKGFPLKRHTVVTCIATLKKSHSDESAVSCLVLGTEASGIYILDPEAFTIMETMSLPAPAAHLSVTGLYDVDFRIVAACRNGTLCNLKRGWATAKTIALLESQAVGLIRREKTITVATMDETLICFSNKGKKLWQLQLPSPAIMNDSVSAMKFGKFGREDNSLVLITSGGGLSVKILKRTAQFEKSESTSGPGTVINNNANNAKLNIPKKTKLFVDQTARERENSLLMHRVFQHDLYLMRLNTARAFVSTLESSSNPVTLDQGEPLKLSAQILGLGPVFRLLIGLCNSSSGKPSRNLLITFFCDDKLYSIGKNIIQVPMLVPGLEYVFETLIECVSDLGISDQVRVFITKPPLEKPILSAIINMPVAELI</sequence>
<dbReference type="EMBL" id="VCGU01000011">
    <property type="protein sequence ID" value="TRY67055.1"/>
    <property type="molecule type" value="Genomic_DNA"/>
</dbReference>
<protein>
    <submittedName>
        <fullName evidence="3">Uncharacterized protein</fullName>
    </submittedName>
</protein>
<feature type="domain" description="Bardet-Biedl syndrome 1 protein GAE" evidence="2">
    <location>
        <begin position="450"/>
        <end position="553"/>
    </location>
</feature>
<dbReference type="PANTHER" id="PTHR20870:SF0">
    <property type="entry name" value="BARDET-BIEDL SYNDROME 1 PROTEIN"/>
    <property type="match status" value="1"/>
</dbReference>
<dbReference type="GO" id="GO:0005813">
    <property type="term" value="C:centrosome"/>
    <property type="evidence" value="ECO:0007669"/>
    <property type="project" value="TreeGrafter"/>
</dbReference>
<gene>
    <name evidence="3" type="ORF">TCAL_07811</name>
</gene>
<dbReference type="GO" id="GO:0005930">
    <property type="term" value="C:axoneme"/>
    <property type="evidence" value="ECO:0007669"/>
    <property type="project" value="TreeGrafter"/>
</dbReference>
<evidence type="ECO:0000313" key="3">
    <source>
        <dbReference type="EMBL" id="TRY67055.1"/>
    </source>
</evidence>
<evidence type="ECO:0000259" key="1">
    <source>
        <dbReference type="Pfam" id="PF14779"/>
    </source>
</evidence>
<comment type="caution">
    <text evidence="3">The sequence shown here is derived from an EMBL/GenBank/DDBJ whole genome shotgun (WGS) entry which is preliminary data.</text>
</comment>
<keyword evidence="4" id="KW-1185">Reference proteome</keyword>
<name>A0A553NNQ4_TIGCA</name>
<dbReference type="GO" id="GO:0005119">
    <property type="term" value="F:smoothened binding"/>
    <property type="evidence" value="ECO:0007669"/>
    <property type="project" value="TreeGrafter"/>
</dbReference>
<dbReference type="InterPro" id="IPR028784">
    <property type="entry name" value="BBS1"/>
</dbReference>
<feature type="domain" description="Bardet-Biedl syndrome 1 N-terminal" evidence="1">
    <location>
        <begin position="19"/>
        <end position="272"/>
    </location>
</feature>
<reference evidence="3 4" key="1">
    <citation type="journal article" date="2018" name="Nat. Ecol. Evol.">
        <title>Genomic signatures of mitonuclear coevolution across populations of Tigriopus californicus.</title>
        <authorList>
            <person name="Barreto F.S."/>
            <person name="Watson E.T."/>
            <person name="Lima T.G."/>
            <person name="Willett C.S."/>
            <person name="Edmands S."/>
            <person name="Li W."/>
            <person name="Burton R.S."/>
        </authorList>
    </citation>
    <scope>NUCLEOTIDE SEQUENCE [LARGE SCALE GENOMIC DNA]</scope>
    <source>
        <strain evidence="3 4">San Diego</strain>
    </source>
</reference>
<dbReference type="Proteomes" id="UP000318571">
    <property type="component" value="Chromosome 4"/>
</dbReference>
<dbReference type="STRING" id="6832.A0A553NNQ4"/>
<proteinExistence type="predicted"/>
<evidence type="ECO:0000259" key="2">
    <source>
        <dbReference type="Pfam" id="PF23304"/>
    </source>
</evidence>
<dbReference type="GO" id="GO:0061512">
    <property type="term" value="P:protein localization to cilium"/>
    <property type="evidence" value="ECO:0007669"/>
    <property type="project" value="TreeGrafter"/>
</dbReference>
<dbReference type="Pfam" id="PF14779">
    <property type="entry name" value="BBS1"/>
    <property type="match status" value="1"/>
</dbReference>
<evidence type="ECO:0000313" key="4">
    <source>
        <dbReference type="Proteomes" id="UP000318571"/>
    </source>
</evidence>
<dbReference type="Pfam" id="PF23304">
    <property type="entry name" value="GAE_BBS1"/>
    <property type="match status" value="1"/>
</dbReference>
<dbReference type="PANTHER" id="PTHR20870">
    <property type="entry name" value="BARDET-BIEDL SYNDROME 1 PROTEIN"/>
    <property type="match status" value="1"/>
</dbReference>
<dbReference type="GO" id="GO:0034464">
    <property type="term" value="C:BBSome"/>
    <property type="evidence" value="ECO:0007669"/>
    <property type="project" value="InterPro"/>
</dbReference>
<dbReference type="InterPro" id="IPR056419">
    <property type="entry name" value="GAE_BBS1"/>
</dbReference>
<dbReference type="GO" id="GO:0005113">
    <property type="term" value="F:patched binding"/>
    <property type="evidence" value="ECO:0007669"/>
    <property type="project" value="TreeGrafter"/>
</dbReference>
<dbReference type="OMA" id="HADRRHY"/>
<organism evidence="3 4">
    <name type="scientific">Tigriopus californicus</name>
    <name type="common">Marine copepod</name>
    <dbReference type="NCBI Taxonomy" id="6832"/>
    <lineage>
        <taxon>Eukaryota</taxon>
        <taxon>Metazoa</taxon>
        <taxon>Ecdysozoa</taxon>
        <taxon>Arthropoda</taxon>
        <taxon>Crustacea</taxon>
        <taxon>Multicrustacea</taxon>
        <taxon>Hexanauplia</taxon>
        <taxon>Copepoda</taxon>
        <taxon>Harpacticoida</taxon>
        <taxon>Harpacticidae</taxon>
        <taxon>Tigriopus</taxon>
    </lineage>
</organism>
<dbReference type="AlphaFoldDB" id="A0A553NNQ4"/>